<dbReference type="Proteomes" id="UP000824533">
    <property type="component" value="Linkage Group LG21"/>
</dbReference>
<protein>
    <submittedName>
        <fullName evidence="1">Uncharacterized protein</fullName>
    </submittedName>
</protein>
<sequence>MVVCYRVPTTPLPHWSTPPGLLKTNMRRGIYVQGIHLGQCQLLAGKSRIKLADEYMSSKLKSYLCTN</sequence>
<organism evidence="1 2">
    <name type="scientific">Dendrolimus kikuchii</name>
    <dbReference type="NCBI Taxonomy" id="765133"/>
    <lineage>
        <taxon>Eukaryota</taxon>
        <taxon>Metazoa</taxon>
        <taxon>Ecdysozoa</taxon>
        <taxon>Arthropoda</taxon>
        <taxon>Hexapoda</taxon>
        <taxon>Insecta</taxon>
        <taxon>Pterygota</taxon>
        <taxon>Neoptera</taxon>
        <taxon>Endopterygota</taxon>
        <taxon>Lepidoptera</taxon>
        <taxon>Glossata</taxon>
        <taxon>Ditrysia</taxon>
        <taxon>Bombycoidea</taxon>
        <taxon>Lasiocampidae</taxon>
        <taxon>Dendrolimus</taxon>
    </lineage>
</organism>
<proteinExistence type="predicted"/>
<gene>
    <name evidence="1" type="ORF">K1T71_011675</name>
</gene>
<evidence type="ECO:0000313" key="1">
    <source>
        <dbReference type="EMBL" id="KAJ0172536.1"/>
    </source>
</evidence>
<keyword evidence="2" id="KW-1185">Reference proteome</keyword>
<reference evidence="1 2" key="1">
    <citation type="journal article" date="2021" name="Front. Genet.">
        <title>Chromosome-Level Genome Assembly Reveals Significant Gene Expansion in the Toll and IMD Signaling Pathways of Dendrolimus kikuchii.</title>
        <authorList>
            <person name="Zhou J."/>
            <person name="Wu P."/>
            <person name="Xiong Z."/>
            <person name="Liu N."/>
            <person name="Zhao N."/>
            <person name="Ji M."/>
            <person name="Qiu Y."/>
            <person name="Yang B."/>
        </authorList>
    </citation>
    <scope>NUCLEOTIDE SEQUENCE [LARGE SCALE GENOMIC DNA]</scope>
    <source>
        <strain evidence="1">Ann1</strain>
    </source>
</reference>
<comment type="caution">
    <text evidence="1">The sequence shown here is derived from an EMBL/GenBank/DDBJ whole genome shotgun (WGS) entry which is preliminary data.</text>
</comment>
<accession>A0ACC1CM64</accession>
<name>A0ACC1CM64_9NEOP</name>
<dbReference type="EMBL" id="CM034407">
    <property type="protein sequence ID" value="KAJ0172536.1"/>
    <property type="molecule type" value="Genomic_DNA"/>
</dbReference>
<evidence type="ECO:0000313" key="2">
    <source>
        <dbReference type="Proteomes" id="UP000824533"/>
    </source>
</evidence>